<evidence type="ECO:0008006" key="9">
    <source>
        <dbReference type="Google" id="ProtNLM"/>
    </source>
</evidence>
<keyword evidence="4" id="KW-0378">Hydrolase</keyword>
<gene>
    <name evidence="8" type="ORF">LCGC14_2978530</name>
</gene>
<keyword evidence="5" id="KW-0190">Covalent protein-DNA linkage</keyword>
<accession>A0A0F8X7B8</accession>
<sequence length="237" mass="27499">MCGRFTLTRQDRVSLARELGVPLGQLPEDSYRPRYNIAPTNRHWIMRMEYEDRELLRARWGLINHWAKDPKAGYRQINARAETLDKRPAFRDAFKKRRCAVPADGFFEWAGPKGQRQPIWFHRPDGGILLFAGLYESWQREPGEWEPTFTIITTDANATLEPVHNRMPVILPEEVVDEWLYSRRDDHSALKGLLVPASDDLLVGTPVSPRVNSSRTTIPRAWSQSYRSSLLLNTWIC</sequence>
<dbReference type="PANTHER" id="PTHR13604:SF0">
    <property type="entry name" value="ABASIC SITE PROCESSING PROTEIN HMCES"/>
    <property type="match status" value="1"/>
</dbReference>
<dbReference type="Pfam" id="PF02586">
    <property type="entry name" value="SRAP"/>
    <property type="match status" value="1"/>
</dbReference>
<dbReference type="InterPro" id="IPR036590">
    <property type="entry name" value="SRAP-like"/>
</dbReference>
<dbReference type="EMBL" id="LAZR01060766">
    <property type="protein sequence ID" value="KKK65002.1"/>
    <property type="molecule type" value="Genomic_DNA"/>
</dbReference>
<evidence type="ECO:0000256" key="5">
    <source>
        <dbReference type="ARBA" id="ARBA00023124"/>
    </source>
</evidence>
<protein>
    <recommendedName>
        <fullName evidence="9">Abasic site processing protein</fullName>
    </recommendedName>
</protein>
<dbReference type="PANTHER" id="PTHR13604">
    <property type="entry name" value="DC12-RELATED"/>
    <property type="match status" value="1"/>
</dbReference>
<dbReference type="GO" id="GO:0106300">
    <property type="term" value="P:protein-DNA covalent cross-linking repair"/>
    <property type="evidence" value="ECO:0007669"/>
    <property type="project" value="InterPro"/>
</dbReference>
<evidence type="ECO:0000256" key="1">
    <source>
        <dbReference type="ARBA" id="ARBA00008136"/>
    </source>
</evidence>
<evidence type="ECO:0000256" key="2">
    <source>
        <dbReference type="ARBA" id="ARBA00022670"/>
    </source>
</evidence>
<dbReference type="SUPFAM" id="SSF143081">
    <property type="entry name" value="BB1717-like"/>
    <property type="match status" value="1"/>
</dbReference>
<dbReference type="GO" id="GO:0016829">
    <property type="term" value="F:lyase activity"/>
    <property type="evidence" value="ECO:0007669"/>
    <property type="project" value="UniProtKB-KW"/>
</dbReference>
<organism evidence="8">
    <name type="scientific">marine sediment metagenome</name>
    <dbReference type="NCBI Taxonomy" id="412755"/>
    <lineage>
        <taxon>unclassified sequences</taxon>
        <taxon>metagenomes</taxon>
        <taxon>ecological metagenomes</taxon>
    </lineage>
</organism>
<dbReference type="AlphaFoldDB" id="A0A0F8X7B8"/>
<dbReference type="Gene3D" id="3.90.1680.10">
    <property type="entry name" value="SOS response associated peptidase-like"/>
    <property type="match status" value="1"/>
</dbReference>
<dbReference type="GO" id="GO:0006508">
    <property type="term" value="P:proteolysis"/>
    <property type="evidence" value="ECO:0007669"/>
    <property type="project" value="UniProtKB-KW"/>
</dbReference>
<dbReference type="GO" id="GO:0003697">
    <property type="term" value="F:single-stranded DNA binding"/>
    <property type="evidence" value="ECO:0007669"/>
    <property type="project" value="InterPro"/>
</dbReference>
<keyword evidence="3" id="KW-0227">DNA damage</keyword>
<evidence type="ECO:0000256" key="4">
    <source>
        <dbReference type="ARBA" id="ARBA00022801"/>
    </source>
</evidence>
<reference evidence="8" key="1">
    <citation type="journal article" date="2015" name="Nature">
        <title>Complex archaea that bridge the gap between prokaryotes and eukaryotes.</title>
        <authorList>
            <person name="Spang A."/>
            <person name="Saw J.H."/>
            <person name="Jorgensen S.L."/>
            <person name="Zaremba-Niedzwiedzka K."/>
            <person name="Martijn J."/>
            <person name="Lind A.E."/>
            <person name="van Eijk R."/>
            <person name="Schleper C."/>
            <person name="Guy L."/>
            <person name="Ettema T.J."/>
        </authorList>
    </citation>
    <scope>NUCLEOTIDE SEQUENCE</scope>
</reference>
<keyword evidence="2" id="KW-0645">Protease</keyword>
<evidence type="ECO:0000313" key="8">
    <source>
        <dbReference type="EMBL" id="KKK65002.1"/>
    </source>
</evidence>
<evidence type="ECO:0000256" key="7">
    <source>
        <dbReference type="ARBA" id="ARBA00023239"/>
    </source>
</evidence>
<comment type="similarity">
    <text evidence="1">Belongs to the SOS response-associated peptidase family.</text>
</comment>
<dbReference type="GO" id="GO:0008233">
    <property type="term" value="F:peptidase activity"/>
    <property type="evidence" value="ECO:0007669"/>
    <property type="project" value="UniProtKB-KW"/>
</dbReference>
<proteinExistence type="inferred from homology"/>
<comment type="caution">
    <text evidence="8">The sequence shown here is derived from an EMBL/GenBank/DDBJ whole genome shotgun (WGS) entry which is preliminary data.</text>
</comment>
<keyword evidence="7" id="KW-0456">Lyase</keyword>
<dbReference type="InterPro" id="IPR003738">
    <property type="entry name" value="SRAP"/>
</dbReference>
<name>A0A0F8X7B8_9ZZZZ</name>
<keyword evidence="6" id="KW-0238">DNA-binding</keyword>
<evidence type="ECO:0000256" key="3">
    <source>
        <dbReference type="ARBA" id="ARBA00022763"/>
    </source>
</evidence>
<evidence type="ECO:0000256" key="6">
    <source>
        <dbReference type="ARBA" id="ARBA00023125"/>
    </source>
</evidence>